<evidence type="ECO:0000313" key="5">
    <source>
        <dbReference type="EMBL" id="KAE9076957.1"/>
    </source>
</evidence>
<evidence type="ECO:0000313" key="16">
    <source>
        <dbReference type="Proteomes" id="UP000441208"/>
    </source>
</evidence>
<dbReference type="EMBL" id="QXFW01002530">
    <property type="protein sequence ID" value="KAE8977690.1"/>
    <property type="molecule type" value="Genomic_DNA"/>
</dbReference>
<evidence type="ECO:0000313" key="12">
    <source>
        <dbReference type="Proteomes" id="UP000433483"/>
    </source>
</evidence>
<accession>A0A6A3QIA5</accession>
<organism evidence="5 16">
    <name type="scientific">Phytophthora fragariae</name>
    <dbReference type="NCBI Taxonomy" id="53985"/>
    <lineage>
        <taxon>Eukaryota</taxon>
        <taxon>Sar</taxon>
        <taxon>Stramenopiles</taxon>
        <taxon>Oomycota</taxon>
        <taxon>Peronosporomycetes</taxon>
        <taxon>Peronosporales</taxon>
        <taxon>Peronosporaceae</taxon>
        <taxon>Phytophthora</taxon>
    </lineage>
</organism>
<dbReference type="Proteomes" id="UP000488956">
    <property type="component" value="Unassembled WGS sequence"/>
</dbReference>
<dbReference type="EMBL" id="QXGA01004535">
    <property type="protein sequence ID" value="KAE9072641.1"/>
    <property type="molecule type" value="Genomic_DNA"/>
</dbReference>
<evidence type="ECO:0000313" key="20">
    <source>
        <dbReference type="Proteomes" id="UP000488956"/>
    </source>
</evidence>
<evidence type="ECO:0000313" key="7">
    <source>
        <dbReference type="EMBL" id="KAE9175607.1"/>
    </source>
</evidence>
<dbReference type="Proteomes" id="UP000440732">
    <property type="component" value="Unassembled WGS sequence"/>
</dbReference>
<evidence type="ECO:0000313" key="6">
    <source>
        <dbReference type="EMBL" id="KAE9167276.1"/>
    </source>
</evidence>
<evidence type="ECO:0000313" key="8">
    <source>
        <dbReference type="EMBL" id="KAE9187069.1"/>
    </source>
</evidence>
<proteinExistence type="predicted"/>
<gene>
    <name evidence="9" type="ORF">PF001_g24063</name>
    <name evidence="8" type="ORF">PF002_g25698</name>
    <name evidence="6" type="ORF">PF004_g28875</name>
    <name evidence="7" type="ORF">PF005_g25325</name>
    <name evidence="3" type="ORF">PF006_g28886</name>
    <name evidence="5" type="ORF">PF007_g24428</name>
    <name evidence="10" type="ORF">PF008_g11299</name>
    <name evidence="1" type="ORF">PF009_g24463</name>
    <name evidence="4" type="ORF">PF010_g24199</name>
    <name evidence="2" type="ORF">PF011_g23551</name>
</gene>
<evidence type="ECO:0000313" key="19">
    <source>
        <dbReference type="Proteomes" id="UP000486351"/>
    </source>
</evidence>
<name>A0A6A3QIA5_9STRA</name>
<evidence type="ECO:0000313" key="4">
    <source>
        <dbReference type="EMBL" id="KAE9075698.1"/>
    </source>
</evidence>
<dbReference type="EMBL" id="QXGC01004904">
    <property type="protein sequence ID" value="KAE9167276.1"/>
    <property type="molecule type" value="Genomic_DNA"/>
</dbReference>
<evidence type="ECO:0000313" key="1">
    <source>
        <dbReference type="EMBL" id="KAE8925328.1"/>
    </source>
</evidence>
<evidence type="ECO:0000313" key="15">
    <source>
        <dbReference type="Proteomes" id="UP000440732"/>
    </source>
</evidence>
<evidence type="ECO:0000313" key="2">
    <source>
        <dbReference type="EMBL" id="KAE8977690.1"/>
    </source>
</evidence>
<dbReference type="Proteomes" id="UP000460718">
    <property type="component" value="Unassembled WGS sequence"/>
</dbReference>
<dbReference type="AlphaFoldDB" id="A0A6A3QIA5"/>
<sequence length="34" mass="3835">MGMRDEIVAAYADDADYAGILAYHRSSSDETQRR</sequence>
<dbReference type="Proteomes" id="UP000441208">
    <property type="component" value="Unassembled WGS sequence"/>
</dbReference>
<evidence type="ECO:0000313" key="10">
    <source>
        <dbReference type="EMBL" id="KAE9340005.1"/>
    </source>
</evidence>
<evidence type="ECO:0000313" key="18">
    <source>
        <dbReference type="Proteomes" id="UP000476176"/>
    </source>
</evidence>
<dbReference type="Proteomes" id="UP000429523">
    <property type="component" value="Unassembled WGS sequence"/>
</dbReference>
<dbReference type="Proteomes" id="UP000476176">
    <property type="component" value="Unassembled WGS sequence"/>
</dbReference>
<dbReference type="EMBL" id="QXGE01002569">
    <property type="protein sequence ID" value="KAE9280811.1"/>
    <property type="molecule type" value="Genomic_DNA"/>
</dbReference>
<reference evidence="11 12" key="1">
    <citation type="submission" date="2018-08" db="EMBL/GenBank/DDBJ databases">
        <title>Genomic investigation of the strawberry pathogen Phytophthora fragariae indicates pathogenicity is determined by transcriptional variation in three key races.</title>
        <authorList>
            <person name="Adams T.M."/>
            <person name="Armitage A.D."/>
            <person name="Sobczyk M.K."/>
            <person name="Bates H.J."/>
            <person name="Dunwell J.M."/>
            <person name="Nellist C.F."/>
            <person name="Harrison R.J."/>
        </authorList>
    </citation>
    <scope>NUCLEOTIDE SEQUENCE [LARGE SCALE GENOMIC DNA]</scope>
    <source>
        <strain evidence="9 13">A4</strain>
        <strain evidence="8 14">BC-1</strain>
        <strain evidence="6 18">BC-23</strain>
        <strain evidence="7 12">NOV-27</strain>
        <strain evidence="3 15">NOV-5</strain>
        <strain evidence="5 16">NOV-71</strain>
        <strain evidence="10 19">NOV-77</strain>
        <strain evidence="1 11">NOV-9</strain>
        <strain evidence="4 20">ONT-3</strain>
        <strain evidence="2 17">SCRP245</strain>
    </source>
</reference>
<evidence type="ECO:0000313" key="14">
    <source>
        <dbReference type="Proteomes" id="UP000440367"/>
    </source>
</evidence>
<dbReference type="Proteomes" id="UP000437068">
    <property type="component" value="Unassembled WGS sequence"/>
</dbReference>
<evidence type="ECO:0000313" key="3">
    <source>
        <dbReference type="EMBL" id="KAE9072641.1"/>
    </source>
</evidence>
<evidence type="ECO:0000313" key="11">
    <source>
        <dbReference type="Proteomes" id="UP000429523"/>
    </source>
</evidence>
<dbReference type="Proteomes" id="UP000440367">
    <property type="component" value="Unassembled WGS sequence"/>
</dbReference>
<dbReference type="Proteomes" id="UP000486351">
    <property type="component" value="Unassembled WGS sequence"/>
</dbReference>
<dbReference type="EMBL" id="QXGF01002292">
    <property type="protein sequence ID" value="KAE8925328.1"/>
    <property type="molecule type" value="Genomic_DNA"/>
</dbReference>
<dbReference type="Proteomes" id="UP000433483">
    <property type="component" value="Unassembled WGS sequence"/>
</dbReference>
<dbReference type="EMBL" id="QXFX01002571">
    <property type="protein sequence ID" value="KAE9075698.1"/>
    <property type="molecule type" value="Genomic_DNA"/>
</dbReference>
<keyword evidence="12" id="KW-1185">Reference proteome</keyword>
<evidence type="ECO:0000313" key="13">
    <source>
        <dbReference type="Proteomes" id="UP000437068"/>
    </source>
</evidence>
<dbReference type="EMBL" id="QXGD01002560">
    <property type="protein sequence ID" value="KAE9187069.1"/>
    <property type="molecule type" value="Genomic_DNA"/>
</dbReference>
<comment type="caution">
    <text evidence="5">The sequence shown here is derived from an EMBL/GenBank/DDBJ whole genome shotgun (WGS) entry which is preliminary data.</text>
</comment>
<protein>
    <submittedName>
        <fullName evidence="5">Uncharacterized protein</fullName>
    </submittedName>
</protein>
<evidence type="ECO:0000313" key="9">
    <source>
        <dbReference type="EMBL" id="KAE9280811.1"/>
    </source>
</evidence>
<dbReference type="EMBL" id="QXGB01002712">
    <property type="protein sequence ID" value="KAE9175607.1"/>
    <property type="molecule type" value="Genomic_DNA"/>
</dbReference>
<evidence type="ECO:0000313" key="17">
    <source>
        <dbReference type="Proteomes" id="UP000460718"/>
    </source>
</evidence>
<dbReference type="EMBL" id="QXFY01000600">
    <property type="protein sequence ID" value="KAE9340005.1"/>
    <property type="molecule type" value="Genomic_DNA"/>
</dbReference>
<dbReference type="EMBL" id="QXFZ01002453">
    <property type="protein sequence ID" value="KAE9076957.1"/>
    <property type="molecule type" value="Genomic_DNA"/>
</dbReference>